<evidence type="ECO:0000313" key="3">
    <source>
        <dbReference type="Proteomes" id="UP000326396"/>
    </source>
</evidence>
<protein>
    <submittedName>
        <fullName evidence="2">Uncharacterized protein</fullName>
    </submittedName>
</protein>
<evidence type="ECO:0000256" key="1">
    <source>
        <dbReference type="SAM" id="MobiDB-lite"/>
    </source>
</evidence>
<name>A0A5N6MKQ0_9ASTR</name>
<organism evidence="2 3">
    <name type="scientific">Mikania micrantha</name>
    <name type="common">bitter vine</name>
    <dbReference type="NCBI Taxonomy" id="192012"/>
    <lineage>
        <taxon>Eukaryota</taxon>
        <taxon>Viridiplantae</taxon>
        <taxon>Streptophyta</taxon>
        <taxon>Embryophyta</taxon>
        <taxon>Tracheophyta</taxon>
        <taxon>Spermatophyta</taxon>
        <taxon>Magnoliopsida</taxon>
        <taxon>eudicotyledons</taxon>
        <taxon>Gunneridae</taxon>
        <taxon>Pentapetalae</taxon>
        <taxon>asterids</taxon>
        <taxon>campanulids</taxon>
        <taxon>Asterales</taxon>
        <taxon>Asteraceae</taxon>
        <taxon>Asteroideae</taxon>
        <taxon>Heliantheae alliance</taxon>
        <taxon>Eupatorieae</taxon>
        <taxon>Mikania</taxon>
    </lineage>
</organism>
<dbReference type="Proteomes" id="UP000326396">
    <property type="component" value="Linkage Group LG5"/>
</dbReference>
<gene>
    <name evidence="2" type="ORF">E3N88_29845</name>
</gene>
<proteinExistence type="predicted"/>
<reference evidence="2 3" key="1">
    <citation type="submission" date="2019-05" db="EMBL/GenBank/DDBJ databases">
        <title>Mikania micrantha, genome provides insights into the molecular mechanism of rapid growth.</title>
        <authorList>
            <person name="Liu B."/>
        </authorList>
    </citation>
    <scope>NUCLEOTIDE SEQUENCE [LARGE SCALE GENOMIC DNA]</scope>
    <source>
        <strain evidence="2">NLD-2019</strain>
        <tissue evidence="2">Leaf</tissue>
    </source>
</reference>
<feature type="compositionally biased region" description="Basic and acidic residues" evidence="1">
    <location>
        <begin position="111"/>
        <end position="134"/>
    </location>
</feature>
<evidence type="ECO:0000313" key="2">
    <source>
        <dbReference type="EMBL" id="KAD3640622.1"/>
    </source>
</evidence>
<dbReference type="EMBL" id="SZYD01000015">
    <property type="protein sequence ID" value="KAD3640622.1"/>
    <property type="molecule type" value="Genomic_DNA"/>
</dbReference>
<keyword evidence="3" id="KW-1185">Reference proteome</keyword>
<dbReference type="AlphaFoldDB" id="A0A5N6MKQ0"/>
<feature type="region of interest" description="Disordered" evidence="1">
    <location>
        <begin position="1"/>
        <end position="142"/>
    </location>
</feature>
<comment type="caution">
    <text evidence="2">The sequence shown here is derived from an EMBL/GenBank/DDBJ whole genome shotgun (WGS) entry which is preliminary data.</text>
</comment>
<feature type="compositionally biased region" description="Basic and acidic residues" evidence="1">
    <location>
        <begin position="65"/>
        <end position="74"/>
    </location>
</feature>
<feature type="compositionally biased region" description="Basic and acidic residues" evidence="1">
    <location>
        <begin position="29"/>
        <end position="42"/>
    </location>
</feature>
<accession>A0A5N6MKQ0</accession>
<sequence>MSEGNSKGKGVFGIFEHKKTSSKYRSKSRGKEERPSKPRLSQEPDASGYCMAIPSGSRHTRSHTPMKESTHMTEEYEQDSPDEWVPMEFLMNNIPRRTRNPEPSSRRTLRRHEEHGMADSHIRSGESFGQRHDALAQQEALW</sequence>